<organism evidence="1 2">
    <name type="scientific">Hungatella hathewayi</name>
    <dbReference type="NCBI Taxonomy" id="154046"/>
    <lineage>
        <taxon>Bacteria</taxon>
        <taxon>Bacillati</taxon>
        <taxon>Bacillota</taxon>
        <taxon>Clostridia</taxon>
        <taxon>Lachnospirales</taxon>
        <taxon>Lachnospiraceae</taxon>
        <taxon>Hungatella</taxon>
    </lineage>
</organism>
<accession>A0AA37N5E5</accession>
<sequence>MSAFGIVTNTEKADSGTLTGRQIKIACKAWFTSSGVIKPLSFKFEGDDGMMQTVNHVTVRFGEEKCYSGIPSMEYACRAVIGGLTQEFKLIFYPEEGRWVMVLPE</sequence>
<evidence type="ECO:0000313" key="2">
    <source>
        <dbReference type="Proteomes" id="UP001055091"/>
    </source>
</evidence>
<protein>
    <submittedName>
        <fullName evidence="1">Uncharacterized protein</fullName>
    </submittedName>
</protein>
<gene>
    <name evidence="1" type="ORF">CE91St55_57690</name>
</gene>
<reference evidence="1" key="1">
    <citation type="submission" date="2022-01" db="EMBL/GenBank/DDBJ databases">
        <title>Novel bile acid biosynthetic pathways are enriched in the microbiome of centenarians.</title>
        <authorList>
            <person name="Sato Y."/>
            <person name="Atarashi K."/>
            <person name="Plichta R.D."/>
            <person name="Arai Y."/>
            <person name="Sasajima S."/>
            <person name="Kearney M.S."/>
            <person name="Suda W."/>
            <person name="Takeshita K."/>
            <person name="Sasaki T."/>
            <person name="Okamoto S."/>
            <person name="Skelly N.A."/>
            <person name="Okamura Y."/>
            <person name="Vlamakis H."/>
            <person name="Li Y."/>
            <person name="Tanoue T."/>
            <person name="Takei H."/>
            <person name="Nittono H."/>
            <person name="Narushima S."/>
            <person name="Irie J."/>
            <person name="Itoh H."/>
            <person name="Moriya K."/>
            <person name="Sugiura Y."/>
            <person name="Suematsu M."/>
            <person name="Moritoki N."/>
            <person name="Shibata S."/>
            <person name="Littman R.D."/>
            <person name="Fischbach A.M."/>
            <person name="Uwamino Y."/>
            <person name="Inoue T."/>
            <person name="Honda A."/>
            <person name="Hattori M."/>
            <person name="Murai T."/>
            <person name="Xavier J.R."/>
            <person name="Hirose N."/>
            <person name="Honda K."/>
        </authorList>
    </citation>
    <scope>NUCLEOTIDE SEQUENCE</scope>
    <source>
        <strain evidence="1">CE91-St55</strain>
    </source>
</reference>
<evidence type="ECO:0000313" key="1">
    <source>
        <dbReference type="EMBL" id="GKH03788.1"/>
    </source>
</evidence>
<dbReference type="EMBL" id="BQNJ01000002">
    <property type="protein sequence ID" value="GKH03788.1"/>
    <property type="molecule type" value="Genomic_DNA"/>
</dbReference>
<comment type="caution">
    <text evidence="1">The sequence shown here is derived from an EMBL/GenBank/DDBJ whole genome shotgun (WGS) entry which is preliminary data.</text>
</comment>
<name>A0AA37N5E5_9FIRM</name>
<dbReference type="RefSeq" id="WP_118041716.1">
    <property type="nucleotide sequence ID" value="NZ_BQNJ01000002.1"/>
</dbReference>
<dbReference type="AlphaFoldDB" id="A0AA37N5E5"/>
<dbReference type="Proteomes" id="UP001055091">
    <property type="component" value="Unassembled WGS sequence"/>
</dbReference>
<proteinExistence type="predicted"/>